<evidence type="ECO:0000313" key="2">
    <source>
        <dbReference type="Proteomes" id="UP001589627"/>
    </source>
</evidence>
<protein>
    <submittedName>
        <fullName evidence="1">Uncharacterized protein</fullName>
    </submittedName>
</protein>
<keyword evidence="2" id="KW-1185">Reference proteome</keyword>
<name>A0ABV5YM03_9ACTN</name>
<accession>A0ABV5YM03</accession>
<comment type="caution">
    <text evidence="1">The sequence shown here is derived from an EMBL/GenBank/DDBJ whole genome shotgun (WGS) entry which is preliminary data.</text>
</comment>
<dbReference type="Proteomes" id="UP001589627">
    <property type="component" value="Unassembled WGS sequence"/>
</dbReference>
<organism evidence="1 2">
    <name type="scientific">Actinoallomurus acaciae</name>
    <dbReference type="NCBI Taxonomy" id="502577"/>
    <lineage>
        <taxon>Bacteria</taxon>
        <taxon>Bacillati</taxon>
        <taxon>Actinomycetota</taxon>
        <taxon>Actinomycetes</taxon>
        <taxon>Streptosporangiales</taxon>
        <taxon>Thermomonosporaceae</taxon>
        <taxon>Actinoallomurus</taxon>
    </lineage>
</organism>
<reference evidence="1 2" key="1">
    <citation type="submission" date="2024-09" db="EMBL/GenBank/DDBJ databases">
        <authorList>
            <person name="Sun Q."/>
            <person name="Mori K."/>
        </authorList>
    </citation>
    <scope>NUCLEOTIDE SEQUENCE [LARGE SCALE GENOMIC DNA]</scope>
    <source>
        <strain evidence="1 2">TBRC 0563</strain>
    </source>
</reference>
<proteinExistence type="predicted"/>
<dbReference type="EMBL" id="JBHLZP010000249">
    <property type="protein sequence ID" value="MFB9836084.1"/>
    <property type="molecule type" value="Genomic_DNA"/>
</dbReference>
<dbReference type="RefSeq" id="WP_378208625.1">
    <property type="nucleotide sequence ID" value="NZ_JBHLZP010000249.1"/>
</dbReference>
<gene>
    <name evidence="1" type="ORF">ACFFNX_28280</name>
</gene>
<evidence type="ECO:0000313" key="1">
    <source>
        <dbReference type="EMBL" id="MFB9836084.1"/>
    </source>
</evidence>
<sequence length="62" mass="6394">MPALRVSAERVVACAVMTEDFARTTGMSLEAGLVTGASMMNPPSISRPEAASTQTGVRAVVL</sequence>